<reference evidence="7" key="1">
    <citation type="submission" date="2021-01" db="EMBL/GenBank/DDBJ databases">
        <authorList>
            <person name="Eckstrom K.M.E."/>
        </authorList>
    </citation>
    <scope>NUCLEOTIDE SEQUENCE</scope>
    <source>
        <strain evidence="7">UVCC 0001</strain>
    </source>
</reference>
<feature type="region of interest" description="Disordered" evidence="4">
    <location>
        <begin position="581"/>
        <end position="666"/>
    </location>
</feature>
<evidence type="ECO:0000256" key="3">
    <source>
        <dbReference type="ARBA" id="ARBA00022833"/>
    </source>
</evidence>
<dbReference type="Gene3D" id="3.10.390.10">
    <property type="entry name" value="SAND domain-like"/>
    <property type="match status" value="1"/>
</dbReference>
<dbReference type="Pfam" id="PF13771">
    <property type="entry name" value="zf-HC5HC2H"/>
    <property type="match status" value="1"/>
</dbReference>
<proteinExistence type="predicted"/>
<dbReference type="SUPFAM" id="SSF63763">
    <property type="entry name" value="SAND domain-like"/>
    <property type="match status" value="1"/>
</dbReference>
<feature type="compositionally biased region" description="Low complexity" evidence="4">
    <location>
        <begin position="538"/>
        <end position="551"/>
    </location>
</feature>
<feature type="region of interest" description="Disordered" evidence="4">
    <location>
        <begin position="264"/>
        <end position="319"/>
    </location>
</feature>
<feature type="domain" description="SAND" evidence="5">
    <location>
        <begin position="203"/>
        <end position="258"/>
    </location>
</feature>
<feature type="compositionally biased region" description="Basic and acidic residues" evidence="4">
    <location>
        <begin position="292"/>
        <end position="301"/>
    </location>
</feature>
<evidence type="ECO:0000259" key="5">
    <source>
        <dbReference type="PROSITE" id="PS50864"/>
    </source>
</evidence>
<accession>A0AAD9IPI0</accession>
<feature type="compositionally biased region" description="Acidic residues" evidence="4">
    <location>
        <begin position="817"/>
        <end position="827"/>
    </location>
</feature>
<dbReference type="InterPro" id="IPR051425">
    <property type="entry name" value="Formin_Homology"/>
</dbReference>
<feature type="region of interest" description="Disordered" evidence="4">
    <location>
        <begin position="1"/>
        <end position="44"/>
    </location>
</feature>
<dbReference type="Gene3D" id="3.30.40.10">
    <property type="entry name" value="Zinc/RING finger domain, C3HC4 (zinc finger)"/>
    <property type="match status" value="1"/>
</dbReference>
<dbReference type="GO" id="GO:0008270">
    <property type="term" value="F:zinc ion binding"/>
    <property type="evidence" value="ECO:0007669"/>
    <property type="project" value="UniProtKB-KW"/>
</dbReference>
<evidence type="ECO:0000313" key="7">
    <source>
        <dbReference type="EMBL" id="KAK2080662.1"/>
    </source>
</evidence>
<feature type="compositionally biased region" description="Basic and acidic residues" evidence="4">
    <location>
        <begin position="9"/>
        <end position="40"/>
    </location>
</feature>
<name>A0AAD9IPI0_PROWI</name>
<keyword evidence="1" id="KW-0479">Metal-binding</keyword>
<dbReference type="PROSITE" id="PS50864">
    <property type="entry name" value="SAND"/>
    <property type="match status" value="1"/>
</dbReference>
<dbReference type="AlphaFoldDB" id="A0AAD9IPI0"/>
<dbReference type="EMBL" id="JASFZW010000001">
    <property type="protein sequence ID" value="KAK2080662.1"/>
    <property type="molecule type" value="Genomic_DNA"/>
</dbReference>
<keyword evidence="2" id="KW-0863">Zinc-finger</keyword>
<dbReference type="InterPro" id="IPR000770">
    <property type="entry name" value="SAND_dom"/>
</dbReference>
<feature type="compositionally biased region" description="Low complexity" evidence="4">
    <location>
        <begin position="607"/>
        <end position="646"/>
    </location>
</feature>
<sequence>MYAQCQPGHWDDAMESELREAAAAREELEQEASHQRKQAGEWEAAAKAQASLVSGLKADLESERRATQRLQAELDAVAAERRVERRDRATLAGRLRSAEASADGAQERLAALQELLDVRDGEIAKLSAQLRESQAARGVLEGEERRLAAAISTLGGRVDGECKALRSEVAGLKSAVAEREQVIAQLKVSWAGGEREKCKCRDCVEKGDAETPLMTPNEFERHSGMAASKKWKYTIRVPQADGSEPELLGDWLEARGLDITVHGRAKRMQPAPPLSSDRGPGILSVPASARAQGEERPKGRPEGAPSTASAEPPSSARQPALARIATHPEPPLARSGSGVLPRWHTATGAFKTLPPSQPMTPRDAVGPDPSSLQPKGGPPTPSRDPRVLAQYLTMHPALRAAQTARAVPTQDRAVGPAPGLPGERAGKRPRRLPQRLTETVDPGEALGLMPALPNTKLGNEPASKSGPERVESGLTEARGTPMGAALDDAGRAPTQAAQTRADLVSSIKSVLQQNPATLSALSAALGLGTALQAPPAAEASAAPAARGRGPPAATPPQVASWSLVGADLHLTVRFEGRDYNGTLHGPAPGPQPFVRAPTRPRSVPQWAQGPLSSPALASSALAPRQQAASSAPRSSAPAPAPSTSAAPPAPPSLQAPERSRSQGDSGSELIERYWAKVRAGPEPGTRCALCHQPDAPLLARRELGPGGRARGALGPLVLVQPTRKTYAWVHDQCLRWSPEVAEGPAEGIRDLAGRAVLRGRGLRCKMCSAKGATLGCMTHCPTSLHLPCALRSKCLLVVQPYRVACAKHAQQMALQSSDEEEEEEEEPAGARQVPRPAPSGASARGPPSRGPSSRGPSSLVSSPRRRYWAIRGACKVALVP</sequence>
<dbReference type="InterPro" id="IPR010919">
    <property type="entry name" value="SAND-like_dom_sf"/>
</dbReference>
<dbReference type="CDD" id="cd15571">
    <property type="entry name" value="ePHD"/>
    <property type="match status" value="1"/>
</dbReference>
<feature type="compositionally biased region" description="Low complexity" evidence="4">
    <location>
        <begin position="302"/>
        <end position="316"/>
    </location>
</feature>
<feature type="domain" description="PHD-type" evidence="6">
    <location>
        <begin position="684"/>
        <end position="809"/>
    </location>
</feature>
<feature type="region of interest" description="Disordered" evidence="4">
    <location>
        <begin position="348"/>
        <end position="385"/>
    </location>
</feature>
<organism evidence="7 8">
    <name type="scientific">Prototheca wickerhamii</name>
    <dbReference type="NCBI Taxonomy" id="3111"/>
    <lineage>
        <taxon>Eukaryota</taxon>
        <taxon>Viridiplantae</taxon>
        <taxon>Chlorophyta</taxon>
        <taxon>core chlorophytes</taxon>
        <taxon>Trebouxiophyceae</taxon>
        <taxon>Chlorellales</taxon>
        <taxon>Chlorellaceae</taxon>
        <taxon>Prototheca</taxon>
    </lineage>
</organism>
<evidence type="ECO:0000313" key="8">
    <source>
        <dbReference type="Proteomes" id="UP001255856"/>
    </source>
</evidence>
<dbReference type="PROSITE" id="PS51805">
    <property type="entry name" value="EPHD"/>
    <property type="match status" value="1"/>
</dbReference>
<protein>
    <submittedName>
        <fullName evidence="7">Uncharacterized protein</fullName>
    </submittedName>
</protein>
<keyword evidence="8" id="KW-1185">Reference proteome</keyword>
<dbReference type="Proteomes" id="UP001255856">
    <property type="component" value="Unassembled WGS sequence"/>
</dbReference>
<evidence type="ECO:0000259" key="6">
    <source>
        <dbReference type="PROSITE" id="PS51805"/>
    </source>
</evidence>
<dbReference type="Pfam" id="PF01342">
    <property type="entry name" value="SAND"/>
    <property type="match status" value="1"/>
</dbReference>
<dbReference type="GO" id="GO:0003677">
    <property type="term" value="F:DNA binding"/>
    <property type="evidence" value="ECO:0007669"/>
    <property type="project" value="InterPro"/>
</dbReference>
<dbReference type="InterPro" id="IPR034732">
    <property type="entry name" value="EPHD"/>
</dbReference>
<dbReference type="PANTHER" id="PTHR45725:SF1">
    <property type="entry name" value="DISHEVELLED ASSOCIATED ACTIVATOR OF MORPHOGENESIS, ISOFORM D"/>
    <property type="match status" value="1"/>
</dbReference>
<evidence type="ECO:0000256" key="4">
    <source>
        <dbReference type="SAM" id="MobiDB-lite"/>
    </source>
</evidence>
<dbReference type="PANTHER" id="PTHR45725">
    <property type="entry name" value="FORMIN HOMOLOGY 2 FAMILY MEMBER"/>
    <property type="match status" value="1"/>
</dbReference>
<feature type="region of interest" description="Disordered" evidence="4">
    <location>
        <begin position="538"/>
        <end position="558"/>
    </location>
</feature>
<evidence type="ECO:0000256" key="1">
    <source>
        <dbReference type="ARBA" id="ARBA00022723"/>
    </source>
</evidence>
<feature type="region of interest" description="Disordered" evidence="4">
    <location>
        <begin position="814"/>
        <end position="863"/>
    </location>
</feature>
<dbReference type="InterPro" id="IPR013083">
    <property type="entry name" value="Znf_RING/FYVE/PHD"/>
</dbReference>
<feature type="compositionally biased region" description="Low complexity" evidence="4">
    <location>
        <begin position="838"/>
        <end position="862"/>
    </location>
</feature>
<comment type="caution">
    <text evidence="7">The sequence shown here is derived from an EMBL/GenBank/DDBJ whole genome shotgun (WGS) entry which is preliminary data.</text>
</comment>
<evidence type="ECO:0000256" key="2">
    <source>
        <dbReference type="ARBA" id="ARBA00022771"/>
    </source>
</evidence>
<feature type="region of interest" description="Disordered" evidence="4">
    <location>
        <begin position="401"/>
        <end position="473"/>
    </location>
</feature>
<gene>
    <name evidence="7" type="ORF">QBZ16_000516</name>
</gene>
<keyword evidence="3" id="KW-0862">Zinc</keyword>